<dbReference type="Gene3D" id="3.90.1180.10">
    <property type="entry name" value="Ribosomal protein L13"/>
    <property type="match status" value="1"/>
</dbReference>
<dbReference type="GO" id="GO:0003735">
    <property type="term" value="F:structural constituent of ribosome"/>
    <property type="evidence" value="ECO:0007669"/>
    <property type="project" value="InterPro"/>
</dbReference>
<comment type="subunit">
    <text evidence="4">Part of the 50S ribosomal subunit.</text>
</comment>
<dbReference type="Proteomes" id="UP001056539">
    <property type="component" value="Chromosome"/>
</dbReference>
<evidence type="ECO:0000256" key="2">
    <source>
        <dbReference type="ARBA" id="ARBA00022980"/>
    </source>
</evidence>
<name>A0AAX3BAC4_9SPIR</name>
<sequence length="142" mass="16229">MKTFVLKSKDIKREWYLIDAAGQPVGRVAAKAAHILMGKHKPTYTPHLDNGDFVIIINAGKVMMTGRKPKTKVYYRYSGYVGGMKETTFQEMIRRNPVYPLQKAIKGMMRKNKLAKTMVKKLYLFPGAEHTLQNVKPTKVEL</sequence>
<dbReference type="HAMAP" id="MF_01366">
    <property type="entry name" value="Ribosomal_uL13"/>
    <property type="match status" value="1"/>
</dbReference>
<reference evidence="5" key="1">
    <citation type="submission" date="2021-04" db="EMBL/GenBank/DDBJ databases">
        <authorList>
            <person name="Postec A."/>
        </authorList>
    </citation>
    <scope>NUCLEOTIDE SEQUENCE</scope>
    <source>
        <strain evidence="5">F1F22</strain>
    </source>
</reference>
<dbReference type="PANTHER" id="PTHR11545">
    <property type="entry name" value="RIBOSOMAL PROTEIN L13"/>
    <property type="match status" value="1"/>
</dbReference>
<dbReference type="InterPro" id="IPR036899">
    <property type="entry name" value="Ribosomal_uL13_sf"/>
</dbReference>
<dbReference type="RefSeq" id="WP_271434295.1">
    <property type="nucleotide sequence ID" value="NZ_CP073355.1"/>
</dbReference>
<evidence type="ECO:0000313" key="6">
    <source>
        <dbReference type="Proteomes" id="UP001056539"/>
    </source>
</evidence>
<dbReference type="Pfam" id="PF00572">
    <property type="entry name" value="Ribosomal_L13"/>
    <property type="match status" value="1"/>
</dbReference>
<evidence type="ECO:0000256" key="4">
    <source>
        <dbReference type="HAMAP-Rule" id="MF_01366"/>
    </source>
</evidence>
<accession>A0AAX3BAC4</accession>
<dbReference type="InterPro" id="IPR005823">
    <property type="entry name" value="Ribosomal_uL13_bac-type"/>
</dbReference>
<dbReference type="GO" id="GO:0006412">
    <property type="term" value="P:translation"/>
    <property type="evidence" value="ECO:0007669"/>
    <property type="project" value="UniProtKB-UniRule"/>
</dbReference>
<organism evidence="5 6">
    <name type="scientific">Thermospira aquatica</name>
    <dbReference type="NCBI Taxonomy" id="2828656"/>
    <lineage>
        <taxon>Bacteria</taxon>
        <taxon>Pseudomonadati</taxon>
        <taxon>Spirochaetota</taxon>
        <taxon>Spirochaetia</taxon>
        <taxon>Brevinematales</taxon>
        <taxon>Thermospiraceae</taxon>
        <taxon>Thermospira</taxon>
    </lineage>
</organism>
<keyword evidence="6" id="KW-1185">Reference proteome</keyword>
<dbReference type="GO" id="GO:0003729">
    <property type="term" value="F:mRNA binding"/>
    <property type="evidence" value="ECO:0007669"/>
    <property type="project" value="TreeGrafter"/>
</dbReference>
<dbReference type="PANTHER" id="PTHR11545:SF2">
    <property type="entry name" value="LARGE RIBOSOMAL SUBUNIT PROTEIN UL13M"/>
    <property type="match status" value="1"/>
</dbReference>
<dbReference type="KEGG" id="taqu:KDW03_06565"/>
<evidence type="ECO:0000313" key="5">
    <source>
        <dbReference type="EMBL" id="URA09169.1"/>
    </source>
</evidence>
<dbReference type="AlphaFoldDB" id="A0AAX3BAC4"/>
<comment type="similarity">
    <text evidence="1 4">Belongs to the universal ribosomal protein uL13 family.</text>
</comment>
<dbReference type="PIRSF" id="PIRSF002181">
    <property type="entry name" value="Ribosomal_L13"/>
    <property type="match status" value="1"/>
</dbReference>
<evidence type="ECO:0000256" key="3">
    <source>
        <dbReference type="ARBA" id="ARBA00023274"/>
    </source>
</evidence>
<dbReference type="NCBIfam" id="TIGR01066">
    <property type="entry name" value="rplM_bact"/>
    <property type="match status" value="1"/>
</dbReference>
<dbReference type="SUPFAM" id="SSF52161">
    <property type="entry name" value="Ribosomal protein L13"/>
    <property type="match status" value="1"/>
</dbReference>
<dbReference type="EMBL" id="CP073355">
    <property type="protein sequence ID" value="URA09169.1"/>
    <property type="molecule type" value="Genomic_DNA"/>
</dbReference>
<protein>
    <recommendedName>
        <fullName evidence="4">Large ribosomal subunit protein uL13</fullName>
    </recommendedName>
</protein>
<comment type="function">
    <text evidence="4">This protein is one of the early assembly proteins of the 50S ribosomal subunit, although it is not seen to bind rRNA by itself. It is important during the early stages of 50S assembly.</text>
</comment>
<evidence type="ECO:0000256" key="1">
    <source>
        <dbReference type="ARBA" id="ARBA00006227"/>
    </source>
</evidence>
<gene>
    <name evidence="4 5" type="primary">rplM</name>
    <name evidence="5" type="ORF">KDW03_06565</name>
</gene>
<keyword evidence="2 4" id="KW-0689">Ribosomal protein</keyword>
<dbReference type="InterPro" id="IPR005822">
    <property type="entry name" value="Ribosomal_uL13"/>
</dbReference>
<reference evidence="5" key="2">
    <citation type="submission" date="2022-06" db="EMBL/GenBank/DDBJ databases">
        <title>Thermospira aquatica gen. nov., sp. nov.</title>
        <authorList>
            <person name="Ben Ali Gam Z."/>
            <person name="Labat M."/>
        </authorList>
    </citation>
    <scope>NUCLEOTIDE SEQUENCE</scope>
    <source>
        <strain evidence="5">F1F22</strain>
    </source>
</reference>
<dbReference type="CDD" id="cd00392">
    <property type="entry name" value="Ribosomal_L13"/>
    <property type="match status" value="1"/>
</dbReference>
<dbReference type="GO" id="GO:0022625">
    <property type="term" value="C:cytosolic large ribosomal subunit"/>
    <property type="evidence" value="ECO:0007669"/>
    <property type="project" value="TreeGrafter"/>
</dbReference>
<dbReference type="GO" id="GO:0017148">
    <property type="term" value="P:negative regulation of translation"/>
    <property type="evidence" value="ECO:0007669"/>
    <property type="project" value="TreeGrafter"/>
</dbReference>
<keyword evidence="3 4" id="KW-0687">Ribonucleoprotein</keyword>
<proteinExistence type="inferred from homology"/>